<keyword evidence="12" id="KW-1185">Reference proteome</keyword>
<name>A0ABD3Q6A6_9STRA</name>
<evidence type="ECO:0000256" key="5">
    <source>
        <dbReference type="ARBA" id="ARBA00022884"/>
    </source>
</evidence>
<comment type="caution">
    <text evidence="11">The sequence shown here is derived from an EMBL/GenBank/DDBJ whole genome shotgun (WGS) entry which is preliminary data.</text>
</comment>
<dbReference type="Gene3D" id="2.40.50.140">
    <property type="entry name" value="Nucleic acid-binding proteins"/>
    <property type="match status" value="1"/>
</dbReference>
<keyword evidence="8" id="KW-0175">Coiled coil</keyword>
<dbReference type="SUPFAM" id="SSF68906">
    <property type="entry name" value="SAP domain"/>
    <property type="match status" value="2"/>
</dbReference>
<sequence length="1504" mass="164417">MSSTLLASSKSHLLYKGRSGIFSRRPRHCTDQIRSMQSLMPAFARSGVSSIVYKSSKSISSYRYLSGLNGINASRPSRRLDDDLDIPPLDLVSVLEVAKAKEAEQSANKATVELARNDIEIPPLDLLSALDVANAKEAEKITNTPAATINLLSIVQSESETNHPIDKNLSFKTDRIDTPASSLLSVVPSPTVTSDRASKSIPYFAIGAEQSYQLSGRAKGLAEEITNLKRKLKTKINKSHAARLVHEIEKKQRKIDELMNPVTSSVKALGLVTNKDTASGSGSFAAPESNRLSVVPFSSSNEDVSGRAKGLAEEITNLKRKLKTIKNKSHAARLQRKIDTLTNPGTKTEVTLSQIAQGLSREISLLQMRYENEDMTADRKAKLKHEIEMKQRKVDRLNKGELSNQDIKKLRERGVKPIAPARETKSYVLPLPKASSKGVLIPQFDSEVIRTQASGTVLASSGTTSILSTVILVPPEQSAGNNIKTFEHAVHDCIQKRSAANGSLFLPLQVEYRERWHASGKIPTHNQRRRDNSGPLTEREVLASRVIDRTLRPWLMKGLGESTTSDQWSGLLPENIVVNCQVQSYDTRSSTCQHRTHADPTALAINSAIAAIYQSTYSGNTRLNVPIEAAASIKLAMRHDGTVIYDPTPSEAEECAFELLFAGTRDKVLMFEFSAKGESVLAENNEYNIDPGISEDVVSDALRLAKEAILPIIQHQEDARAKYSNTRADEANISDDELARILGLGSVNRQQNDEAIISWSGESALGDRDYVQEVEVNTLLDEAYDFVWSKLENAALKSFGYDGLSCNESSTSRAYVYQGNLPSKNLRGRRETLIQNEVERLLREEFRPSHNISDEYSAALSNGNSSIVTNMRNHIHERIMQQGFGTAASKGCRSDGRSLTAVRPISATAPIFPDCVHGSAIFSRGETQVLCTATVSSPKDGLPLANPLSKSMWSEVDADKTADDDEMPIGSLRFLRSQVELESDMNSRRVKAGRELTGDSGILSEVKRNFLHYDFPDFSTGVIKSKAGGAANRRAIGHGNLAERAVAPVIPSPEKFPYSIRMTCEVTSSNGSSSMASACGATLSLLDAGVPISAPVAGVSVGLASGSELLLDITGTEDHYGNMDCKVCGTFGGITAIQCDVKKPVDMEIVIDGLKLAKHGRHAILKEMDSACVETLGGLLPRSTMKRTAPRVEVIQYDPNRKRDLIGPGGSVLRQLEDRFNVTIDLSQEGRCLIFGAVDTVKEAKDVILDLVGEVEVGGIYEGTVIDIRDFGAIIELLRNKEGLLHVSEIADIEEKHPGGNLGMVNDYLKVGQKVEVICTKIDLQGSIKLSRKQLLKKQQYIKASQQIGTLAGDHEVDDLLLGSDVDDSDRDDQFSDPEFDSVTESEVETLAVKQVDNLQMKSDTESEEEVDDSITASEAELLTVPELKDKCRTAGLLVSGTKAELIQRLTEAQLVRKDLNGEPDLNLFTVPELKEKCREAGLLVGGTKAELIERLQEHNHELT</sequence>
<dbReference type="PROSITE" id="PS50126">
    <property type="entry name" value="S1"/>
    <property type="match status" value="1"/>
</dbReference>
<dbReference type="InterPro" id="IPR036612">
    <property type="entry name" value="KH_dom_type_1_sf"/>
</dbReference>
<dbReference type="GO" id="GO:0004654">
    <property type="term" value="F:polyribonucleotide nucleotidyltransferase activity"/>
    <property type="evidence" value="ECO:0007669"/>
    <property type="project" value="UniProtKB-EC"/>
</dbReference>
<dbReference type="SUPFAM" id="SSF50249">
    <property type="entry name" value="Nucleic acid-binding proteins"/>
    <property type="match status" value="1"/>
</dbReference>
<dbReference type="SUPFAM" id="SSF55666">
    <property type="entry name" value="Ribonuclease PH domain 2-like"/>
    <property type="match status" value="2"/>
</dbReference>
<dbReference type="Proteomes" id="UP001530400">
    <property type="component" value="Unassembled WGS sequence"/>
</dbReference>
<dbReference type="InterPro" id="IPR004087">
    <property type="entry name" value="KH_dom"/>
</dbReference>
<proteinExistence type="inferred from homology"/>
<dbReference type="InterPro" id="IPR036345">
    <property type="entry name" value="ExoRNase_PH_dom2_sf"/>
</dbReference>
<dbReference type="InterPro" id="IPR020568">
    <property type="entry name" value="Ribosomal_Su5_D2-typ_SF"/>
</dbReference>
<dbReference type="InterPro" id="IPR036361">
    <property type="entry name" value="SAP_dom_sf"/>
</dbReference>
<dbReference type="InterPro" id="IPR003034">
    <property type="entry name" value="SAP_dom"/>
</dbReference>
<dbReference type="GO" id="GO:0003723">
    <property type="term" value="F:RNA binding"/>
    <property type="evidence" value="ECO:0007669"/>
    <property type="project" value="UniProtKB-UniRule"/>
</dbReference>
<dbReference type="SMART" id="SM00322">
    <property type="entry name" value="KH"/>
    <property type="match status" value="1"/>
</dbReference>
<dbReference type="InterPro" id="IPR027408">
    <property type="entry name" value="PNPase/RNase_PH_dom_sf"/>
</dbReference>
<feature type="domain" description="SAP" evidence="10">
    <location>
        <begin position="1466"/>
        <end position="1500"/>
    </location>
</feature>
<organism evidence="11 12">
    <name type="scientific">Cyclotella atomus</name>
    <dbReference type="NCBI Taxonomy" id="382360"/>
    <lineage>
        <taxon>Eukaryota</taxon>
        <taxon>Sar</taxon>
        <taxon>Stramenopiles</taxon>
        <taxon>Ochrophyta</taxon>
        <taxon>Bacillariophyta</taxon>
        <taxon>Coscinodiscophyceae</taxon>
        <taxon>Thalassiosirophycidae</taxon>
        <taxon>Stephanodiscales</taxon>
        <taxon>Stephanodiscaceae</taxon>
        <taxon>Cyclotella</taxon>
    </lineage>
</organism>
<dbReference type="Gene3D" id="1.10.720.30">
    <property type="entry name" value="SAP domain"/>
    <property type="match status" value="2"/>
</dbReference>
<dbReference type="Gene3D" id="3.30.230.70">
    <property type="entry name" value="GHMP Kinase, N-terminal domain"/>
    <property type="match status" value="3"/>
</dbReference>
<dbReference type="Gene3D" id="3.30.1370.10">
    <property type="entry name" value="K Homology domain, type 1"/>
    <property type="match status" value="1"/>
</dbReference>
<keyword evidence="3" id="KW-0808">Transferase</keyword>
<dbReference type="EC" id="2.7.7.8" evidence="2"/>
<feature type="domain" description="SAP" evidence="10">
    <location>
        <begin position="1420"/>
        <end position="1454"/>
    </location>
</feature>
<evidence type="ECO:0000259" key="9">
    <source>
        <dbReference type="PROSITE" id="PS50126"/>
    </source>
</evidence>
<evidence type="ECO:0000256" key="7">
    <source>
        <dbReference type="PROSITE-ProRule" id="PRU00117"/>
    </source>
</evidence>
<dbReference type="PROSITE" id="PS50084">
    <property type="entry name" value="KH_TYPE_1"/>
    <property type="match status" value="1"/>
</dbReference>
<dbReference type="Pfam" id="PF00575">
    <property type="entry name" value="S1"/>
    <property type="match status" value="1"/>
</dbReference>
<gene>
    <name evidence="11" type="ORF">ACHAWO_003230</name>
</gene>
<protein>
    <recommendedName>
        <fullName evidence="2">polyribonucleotide nucleotidyltransferase</fullName>
        <ecNumber evidence="2">2.7.7.8</ecNumber>
    </recommendedName>
    <alternativeName>
        <fullName evidence="6">Polynucleotide phosphorylase 1</fullName>
    </alternativeName>
</protein>
<dbReference type="Pfam" id="PF01138">
    <property type="entry name" value="RNase_PH"/>
    <property type="match status" value="2"/>
</dbReference>
<dbReference type="InterPro" id="IPR004088">
    <property type="entry name" value="KH_dom_type_1"/>
</dbReference>
<dbReference type="PROSITE" id="PS50800">
    <property type="entry name" value="SAP"/>
    <property type="match status" value="2"/>
</dbReference>
<dbReference type="InterPro" id="IPR003029">
    <property type="entry name" value="S1_domain"/>
</dbReference>
<evidence type="ECO:0000259" key="10">
    <source>
        <dbReference type="PROSITE" id="PS50800"/>
    </source>
</evidence>
<dbReference type="Pfam" id="PF00013">
    <property type="entry name" value="KH_1"/>
    <property type="match status" value="1"/>
</dbReference>
<feature type="domain" description="S1 motif" evidence="9">
    <location>
        <begin position="1258"/>
        <end position="1333"/>
    </location>
</feature>
<dbReference type="PANTHER" id="PTHR11252">
    <property type="entry name" value="POLYRIBONUCLEOTIDE NUCLEOTIDYLTRANSFERASE"/>
    <property type="match status" value="1"/>
</dbReference>
<dbReference type="InterPro" id="IPR012162">
    <property type="entry name" value="PNPase"/>
</dbReference>
<feature type="coiled-coil region" evidence="8">
    <location>
        <begin position="301"/>
        <end position="335"/>
    </location>
</feature>
<dbReference type="EMBL" id="JALLPJ020000301">
    <property type="protein sequence ID" value="KAL3796074.1"/>
    <property type="molecule type" value="Genomic_DNA"/>
</dbReference>
<evidence type="ECO:0000256" key="3">
    <source>
        <dbReference type="ARBA" id="ARBA00022679"/>
    </source>
</evidence>
<dbReference type="InterPro" id="IPR012340">
    <property type="entry name" value="NA-bd_OB-fold"/>
</dbReference>
<dbReference type="FunFam" id="3.30.1370.10:FF:000001">
    <property type="entry name" value="Polyribonucleotide nucleotidyltransferase"/>
    <property type="match status" value="1"/>
</dbReference>
<evidence type="ECO:0000256" key="6">
    <source>
        <dbReference type="ARBA" id="ARBA00031451"/>
    </source>
</evidence>
<dbReference type="CDD" id="cd02393">
    <property type="entry name" value="KH-I_PNPase"/>
    <property type="match status" value="1"/>
</dbReference>
<dbReference type="SUPFAM" id="SSF54791">
    <property type="entry name" value="Eukaryotic type KH-domain (KH-domain type I)"/>
    <property type="match status" value="1"/>
</dbReference>
<dbReference type="InterPro" id="IPR001247">
    <property type="entry name" value="ExoRNase_PH_dom1"/>
</dbReference>
<keyword evidence="5 7" id="KW-0694">RNA-binding</keyword>
<keyword evidence="4" id="KW-0548">Nucleotidyltransferase</keyword>
<dbReference type="PANTHER" id="PTHR11252:SF0">
    <property type="entry name" value="POLYRIBONUCLEOTIDE NUCLEOTIDYLTRANSFERASE 1, MITOCHONDRIAL"/>
    <property type="match status" value="1"/>
</dbReference>
<evidence type="ECO:0000256" key="2">
    <source>
        <dbReference type="ARBA" id="ARBA00012416"/>
    </source>
</evidence>
<dbReference type="SUPFAM" id="SSF54211">
    <property type="entry name" value="Ribosomal protein S5 domain 2-like"/>
    <property type="match status" value="2"/>
</dbReference>
<reference evidence="11 12" key="1">
    <citation type="submission" date="2024-10" db="EMBL/GenBank/DDBJ databases">
        <title>Updated reference genomes for cyclostephanoid diatoms.</title>
        <authorList>
            <person name="Roberts W.R."/>
            <person name="Alverson A.J."/>
        </authorList>
    </citation>
    <scope>NUCLEOTIDE SEQUENCE [LARGE SCALE GENOMIC DNA]</scope>
    <source>
        <strain evidence="11 12">AJA010-31</strain>
    </source>
</reference>
<dbReference type="SMART" id="SM00316">
    <property type="entry name" value="S1"/>
    <property type="match status" value="1"/>
</dbReference>
<dbReference type="Pfam" id="PF02037">
    <property type="entry name" value="SAP"/>
    <property type="match status" value="2"/>
</dbReference>
<dbReference type="SMART" id="SM00513">
    <property type="entry name" value="SAP"/>
    <property type="match status" value="2"/>
</dbReference>
<accession>A0ABD3Q6A6</accession>
<evidence type="ECO:0000256" key="1">
    <source>
        <dbReference type="ARBA" id="ARBA00007404"/>
    </source>
</evidence>
<evidence type="ECO:0000256" key="8">
    <source>
        <dbReference type="SAM" id="Coils"/>
    </source>
</evidence>
<dbReference type="FunFam" id="2.40.50.140:FF:000189">
    <property type="entry name" value="Polyribonucleotide nucleotidyltransferase, putative"/>
    <property type="match status" value="1"/>
</dbReference>
<evidence type="ECO:0000313" key="11">
    <source>
        <dbReference type="EMBL" id="KAL3796074.1"/>
    </source>
</evidence>
<evidence type="ECO:0000256" key="4">
    <source>
        <dbReference type="ARBA" id="ARBA00022695"/>
    </source>
</evidence>
<comment type="similarity">
    <text evidence="1">Belongs to the polyribonucleotide nucleotidyltransferase family.</text>
</comment>
<evidence type="ECO:0000313" key="12">
    <source>
        <dbReference type="Proteomes" id="UP001530400"/>
    </source>
</evidence>